<name>A0AAV6FL15_9TELE</name>
<dbReference type="GO" id="GO:0000939">
    <property type="term" value="C:inner kinetochore"/>
    <property type="evidence" value="ECO:0007669"/>
    <property type="project" value="TreeGrafter"/>
</dbReference>
<dbReference type="Pfam" id="PF07778">
    <property type="entry name" value="CENP-I"/>
    <property type="match status" value="1"/>
</dbReference>
<evidence type="ECO:0000256" key="2">
    <source>
        <dbReference type="ARBA" id="ARBA00004584"/>
    </source>
</evidence>
<dbReference type="EMBL" id="JADWDJ010000021">
    <property type="protein sequence ID" value="KAG5263583.1"/>
    <property type="molecule type" value="Genomic_DNA"/>
</dbReference>
<dbReference type="GO" id="GO:0005634">
    <property type="term" value="C:nucleus"/>
    <property type="evidence" value="ECO:0007669"/>
    <property type="project" value="UniProtKB-SubCell"/>
</dbReference>
<evidence type="ECO:0000256" key="4">
    <source>
        <dbReference type="ARBA" id="ARBA00022454"/>
    </source>
</evidence>
<feature type="compositionally biased region" description="Polar residues" evidence="7">
    <location>
        <begin position="746"/>
        <end position="755"/>
    </location>
</feature>
<keyword evidence="4" id="KW-0158">Chromosome</keyword>
<dbReference type="GO" id="GO:0000070">
    <property type="term" value="P:mitotic sister chromatid segregation"/>
    <property type="evidence" value="ECO:0007669"/>
    <property type="project" value="TreeGrafter"/>
</dbReference>
<keyword evidence="9" id="KW-1185">Reference proteome</keyword>
<feature type="region of interest" description="Disordered" evidence="7">
    <location>
        <begin position="1"/>
        <end position="27"/>
    </location>
</feature>
<evidence type="ECO:0000256" key="1">
    <source>
        <dbReference type="ARBA" id="ARBA00004123"/>
    </source>
</evidence>
<comment type="caution">
    <text evidence="8">The sequence shown here is derived from an EMBL/GenBank/DDBJ whole genome shotgun (WGS) entry which is preliminary data.</text>
</comment>
<protein>
    <recommendedName>
        <fullName evidence="10">Centromere protein I</fullName>
    </recommendedName>
</protein>
<dbReference type="GO" id="GO:0034080">
    <property type="term" value="P:CENP-A containing chromatin assembly"/>
    <property type="evidence" value="ECO:0007669"/>
    <property type="project" value="TreeGrafter"/>
</dbReference>
<dbReference type="PANTHER" id="PTHR48208">
    <property type="entry name" value="CENTROMERE PROTEIN I"/>
    <property type="match status" value="1"/>
</dbReference>
<feature type="region of interest" description="Disordered" evidence="7">
    <location>
        <begin position="724"/>
        <end position="755"/>
    </location>
</feature>
<evidence type="ECO:0000256" key="7">
    <source>
        <dbReference type="SAM" id="MobiDB-lite"/>
    </source>
</evidence>
<evidence type="ECO:0000313" key="9">
    <source>
        <dbReference type="Proteomes" id="UP000823561"/>
    </source>
</evidence>
<dbReference type="AlphaFoldDB" id="A0AAV6FL15"/>
<keyword evidence="6" id="KW-0137">Centromere</keyword>
<keyword evidence="5" id="KW-0539">Nucleus</keyword>
<comment type="subcellular location">
    <subcellularLocation>
        <location evidence="2">Chromosome</location>
        <location evidence="2">Centromere</location>
    </subcellularLocation>
    <subcellularLocation>
        <location evidence="1">Nucleus</location>
    </subcellularLocation>
</comment>
<dbReference type="Proteomes" id="UP000823561">
    <property type="component" value="Chromosome 21"/>
</dbReference>
<comment type="similarity">
    <text evidence="3">Belongs to the CENP-I/CTF3 family.</text>
</comment>
<gene>
    <name evidence="8" type="ORF">AALO_G00266400</name>
</gene>
<sequence>MTRSSSLSELGRATNCSDEHDSSCNVSSSNRSLRLAENAKRKSEAEAPFLVAFKYFSQVKAGTPVNGNDELLGHLDRVERMALAQGLPPDAVSIMLEFAMSLRCRSSISSRVLRFLIPASVVPQEAVVRGFSWLCTQKMPQSMQILFLRWVLTMFDMIDCKDNLRAIYGFIFSFVIDESLCPFICHLLYLLTIKGHVKPFRVRKLLDIQGRMGKQPYLMQLLALYKVFCPEMVTLTMPSRMRAGFKNHSTTWKAALAALKRRNAGKEAPSMELTLGVRKSNSRKRKFHHLEVPALTPAMESSGPNARRGVCLQQLSSFNELLDNLNSIELPAQMGSLLSSALALHYLDCVQDESAFLRLNFWLGHALHEEFLFGPADGSPENMAEASHFLSMLVSTQHFLQEGFSSTEGFLFKFLQVWDGFLHRPQILELLSDIPLVPSSYIKDALFEPLMQLYFTSSVFFKCSVIECLTSMLRKWLTWHSICAQEEGLDISLNNRSNMSLSLSGFLDSVLKLVQFVGRLTSAGLQLERGHTLLLHHALGFYETVSDMFLKYSLPLFVMLPPGVFYPALLATDPVSVDRLGYIMFRYRQNLTSAKEEQKKQKELSIHINRSVYQEFNSYLVAMVAHLWNSRSFSLRSGIQVSEALLERTKVGDHSNCFDLIHHPAFLNYAIDFHQQCWPERADIDLNSIKAGKYWEWYVEFLFTQGFAGLRDFIKVNINPTVTRHSDGRPSSGQPLSQPSQPSQPTAEASSTALS</sequence>
<proteinExistence type="inferred from homology"/>
<accession>A0AAV6FL15</accession>
<reference evidence="8" key="1">
    <citation type="submission" date="2020-10" db="EMBL/GenBank/DDBJ databases">
        <title>Chromosome-scale genome assembly of the Allis shad, Alosa alosa.</title>
        <authorList>
            <person name="Margot Z."/>
            <person name="Christophe K."/>
            <person name="Cabau C."/>
            <person name="Louis A."/>
            <person name="Berthelot C."/>
            <person name="Parey E."/>
            <person name="Roest Crollius H."/>
            <person name="Montfort J."/>
            <person name="Robinson-Rechavi M."/>
            <person name="Bucao C."/>
            <person name="Bouchez O."/>
            <person name="Gislard M."/>
            <person name="Lluch J."/>
            <person name="Milhes M."/>
            <person name="Lampietro C."/>
            <person name="Lopez Roques C."/>
            <person name="Donnadieu C."/>
            <person name="Braasch I."/>
            <person name="Desvignes T."/>
            <person name="Postlethwait J."/>
            <person name="Bobe J."/>
            <person name="Guiguen Y."/>
        </authorList>
    </citation>
    <scope>NUCLEOTIDE SEQUENCE</scope>
    <source>
        <strain evidence="8">M-15738</strain>
        <tissue evidence="8">Blood</tissue>
    </source>
</reference>
<evidence type="ECO:0000313" key="8">
    <source>
        <dbReference type="EMBL" id="KAG5263583.1"/>
    </source>
</evidence>
<evidence type="ECO:0000256" key="5">
    <source>
        <dbReference type="ARBA" id="ARBA00023242"/>
    </source>
</evidence>
<organism evidence="8 9">
    <name type="scientific">Alosa alosa</name>
    <name type="common">allis shad</name>
    <dbReference type="NCBI Taxonomy" id="278164"/>
    <lineage>
        <taxon>Eukaryota</taxon>
        <taxon>Metazoa</taxon>
        <taxon>Chordata</taxon>
        <taxon>Craniata</taxon>
        <taxon>Vertebrata</taxon>
        <taxon>Euteleostomi</taxon>
        <taxon>Actinopterygii</taxon>
        <taxon>Neopterygii</taxon>
        <taxon>Teleostei</taxon>
        <taxon>Clupei</taxon>
        <taxon>Clupeiformes</taxon>
        <taxon>Clupeoidei</taxon>
        <taxon>Clupeidae</taxon>
        <taxon>Alosa</taxon>
    </lineage>
</organism>
<evidence type="ECO:0000256" key="3">
    <source>
        <dbReference type="ARBA" id="ARBA00005470"/>
    </source>
</evidence>
<dbReference type="InterPro" id="IPR012485">
    <property type="entry name" value="CENP-I"/>
</dbReference>
<dbReference type="PANTHER" id="PTHR48208:SF2">
    <property type="entry name" value="CENTROMERE PROTEIN I"/>
    <property type="match status" value="1"/>
</dbReference>
<feature type="compositionally biased region" description="Low complexity" evidence="7">
    <location>
        <begin position="730"/>
        <end position="745"/>
    </location>
</feature>
<evidence type="ECO:0000256" key="6">
    <source>
        <dbReference type="ARBA" id="ARBA00023328"/>
    </source>
</evidence>
<evidence type="ECO:0008006" key="10">
    <source>
        <dbReference type="Google" id="ProtNLM"/>
    </source>
</evidence>